<protein>
    <recommendedName>
        <fullName evidence="4">Transmembrane protein</fullName>
    </recommendedName>
</protein>
<feature type="transmembrane region" description="Helical" evidence="1">
    <location>
        <begin position="118"/>
        <end position="138"/>
    </location>
</feature>
<proteinExistence type="predicted"/>
<evidence type="ECO:0000313" key="3">
    <source>
        <dbReference type="Proteomes" id="UP000689195"/>
    </source>
</evidence>
<feature type="transmembrane region" description="Helical" evidence="1">
    <location>
        <begin position="223"/>
        <end position="241"/>
    </location>
</feature>
<dbReference type="AlphaFoldDB" id="A0A8S1UPC1"/>
<keyword evidence="1" id="KW-1133">Transmembrane helix</keyword>
<evidence type="ECO:0008006" key="4">
    <source>
        <dbReference type="Google" id="ProtNLM"/>
    </source>
</evidence>
<reference evidence="2" key="1">
    <citation type="submission" date="2021-01" db="EMBL/GenBank/DDBJ databases">
        <authorList>
            <consortium name="Genoscope - CEA"/>
            <person name="William W."/>
        </authorList>
    </citation>
    <scope>NUCLEOTIDE SEQUENCE</scope>
</reference>
<evidence type="ECO:0000256" key="1">
    <source>
        <dbReference type="SAM" id="Phobius"/>
    </source>
</evidence>
<keyword evidence="3" id="KW-1185">Reference proteome</keyword>
<accession>A0A8S1UPC1</accession>
<sequence length="299" mass="35655">MILIQISKFHLSYNKQIYKYQKSFKSIKIKVLLTKQNFQLLIINIVIVVLMTMMVKYFLLKNFFNYIISHLNQTQKAGYSVFGIYNFKLKIKNKLESIDLFYDKSLDSNSALNKRNQLLITQFFNALKSFFVIALLHYQVNQSQKYFNIIYKSEDLSNIQLFISKQDFILLFIYSQSVLIVSDTNQDILLLKEIQLKLKSQNDFRCIFPKLYLQQNKNENKSVLYYIISYLIMIQIMPSQFEHEFIRSQCFMGDCRLQIISRRKQQLFNRQVVSLIIFLNNFNNKNAIYILIISSLSLK</sequence>
<keyword evidence="1" id="KW-0812">Transmembrane</keyword>
<dbReference type="EMBL" id="CAJJDO010000044">
    <property type="protein sequence ID" value="CAD8166244.1"/>
    <property type="molecule type" value="Genomic_DNA"/>
</dbReference>
<dbReference type="Proteomes" id="UP000689195">
    <property type="component" value="Unassembled WGS sequence"/>
</dbReference>
<gene>
    <name evidence="2" type="ORF">PPENT_87.1.T0440042</name>
</gene>
<comment type="caution">
    <text evidence="2">The sequence shown here is derived from an EMBL/GenBank/DDBJ whole genome shotgun (WGS) entry which is preliminary data.</text>
</comment>
<keyword evidence="1" id="KW-0472">Membrane</keyword>
<feature type="transmembrane region" description="Helical" evidence="1">
    <location>
        <begin position="38"/>
        <end position="59"/>
    </location>
</feature>
<organism evidence="2 3">
    <name type="scientific">Paramecium pentaurelia</name>
    <dbReference type="NCBI Taxonomy" id="43138"/>
    <lineage>
        <taxon>Eukaryota</taxon>
        <taxon>Sar</taxon>
        <taxon>Alveolata</taxon>
        <taxon>Ciliophora</taxon>
        <taxon>Intramacronucleata</taxon>
        <taxon>Oligohymenophorea</taxon>
        <taxon>Peniculida</taxon>
        <taxon>Parameciidae</taxon>
        <taxon>Paramecium</taxon>
    </lineage>
</organism>
<evidence type="ECO:0000313" key="2">
    <source>
        <dbReference type="EMBL" id="CAD8166244.1"/>
    </source>
</evidence>
<name>A0A8S1UPC1_9CILI</name>